<dbReference type="GO" id="GO:0016020">
    <property type="term" value="C:membrane"/>
    <property type="evidence" value="ECO:0007669"/>
    <property type="project" value="TreeGrafter"/>
</dbReference>
<dbReference type="InterPro" id="IPR011057">
    <property type="entry name" value="Mss4-like_sf"/>
</dbReference>
<dbReference type="GO" id="GO:0007264">
    <property type="term" value="P:small GTPase-mediated signal transduction"/>
    <property type="evidence" value="ECO:0007669"/>
    <property type="project" value="InterPro"/>
</dbReference>
<dbReference type="AlphaFoldDB" id="A0A813PF70"/>
<evidence type="ECO:0000256" key="2">
    <source>
        <dbReference type="ARBA" id="ARBA00022658"/>
    </source>
</evidence>
<dbReference type="Proteomes" id="UP000663879">
    <property type="component" value="Unassembled WGS sequence"/>
</dbReference>
<organism evidence="4 5">
    <name type="scientific">Brachionus calyciflorus</name>
    <dbReference type="NCBI Taxonomy" id="104777"/>
    <lineage>
        <taxon>Eukaryota</taxon>
        <taxon>Metazoa</taxon>
        <taxon>Spiralia</taxon>
        <taxon>Gnathifera</taxon>
        <taxon>Rotifera</taxon>
        <taxon>Eurotatoria</taxon>
        <taxon>Monogononta</taxon>
        <taxon>Pseudotrocha</taxon>
        <taxon>Ploima</taxon>
        <taxon>Brachionidae</taxon>
        <taxon>Brachionus</taxon>
    </lineage>
</organism>
<keyword evidence="3" id="KW-0653">Protein transport</keyword>
<dbReference type="InterPro" id="IPR011323">
    <property type="entry name" value="Mss4/transl-control_tumour"/>
</dbReference>
<sequence>MTECTEAYNLSELVSETNTNLKKVKCLRCDSFILQPNSGLFTKLEMSLSIPALRQKKSIVTGDSIEYELLQNFWIVNDAFTFENIGFTNTVDNKKYLICADCEIGPLGVQNLDNPNEFYLSIDRVKHVN</sequence>
<dbReference type="PANTHER" id="PTHR13276:SF0">
    <property type="entry name" value="GUANINE NUCLEOTIDE EXCHANGE FACTOR MSS4"/>
    <property type="match status" value="1"/>
</dbReference>
<evidence type="ECO:0000313" key="4">
    <source>
        <dbReference type="EMBL" id="CAF0749643.1"/>
    </source>
</evidence>
<dbReference type="InterPro" id="IPR007515">
    <property type="entry name" value="Mss4"/>
</dbReference>
<evidence type="ECO:0008006" key="6">
    <source>
        <dbReference type="Google" id="ProtNLM"/>
    </source>
</evidence>
<protein>
    <recommendedName>
        <fullName evidence="6">Guanine nucleotide exchange factor MSS4</fullName>
    </recommendedName>
</protein>
<dbReference type="GO" id="GO:0005085">
    <property type="term" value="F:guanyl-nucleotide exchange factor activity"/>
    <property type="evidence" value="ECO:0007669"/>
    <property type="project" value="UniProtKB-KW"/>
</dbReference>
<dbReference type="GO" id="GO:0015031">
    <property type="term" value="P:protein transport"/>
    <property type="evidence" value="ECO:0007669"/>
    <property type="project" value="UniProtKB-KW"/>
</dbReference>
<dbReference type="OrthoDB" id="30840at2759"/>
<dbReference type="GO" id="GO:0005829">
    <property type="term" value="C:cytosol"/>
    <property type="evidence" value="ECO:0007669"/>
    <property type="project" value="TreeGrafter"/>
</dbReference>
<name>A0A813PF70_9BILA</name>
<dbReference type="EMBL" id="CAJNOC010000355">
    <property type="protein sequence ID" value="CAF0749643.1"/>
    <property type="molecule type" value="Genomic_DNA"/>
</dbReference>
<evidence type="ECO:0000256" key="1">
    <source>
        <dbReference type="ARBA" id="ARBA00022448"/>
    </source>
</evidence>
<evidence type="ECO:0000313" key="5">
    <source>
        <dbReference type="Proteomes" id="UP000663879"/>
    </source>
</evidence>
<proteinExistence type="predicted"/>
<gene>
    <name evidence="4" type="ORF">OXX778_LOCUS3841</name>
</gene>
<accession>A0A813PF70</accession>
<keyword evidence="2" id="KW-0344">Guanine-nucleotide releasing factor</keyword>
<dbReference type="Gene3D" id="2.170.150.10">
    <property type="entry name" value="Metal Binding Protein, Guanine Nucleotide Exchange Factor, Chain A"/>
    <property type="match status" value="1"/>
</dbReference>
<reference evidence="4" key="1">
    <citation type="submission" date="2021-02" db="EMBL/GenBank/DDBJ databases">
        <authorList>
            <person name="Nowell W R."/>
        </authorList>
    </citation>
    <scope>NUCLEOTIDE SEQUENCE</scope>
    <source>
        <strain evidence="4">Ploen Becks lab</strain>
    </source>
</reference>
<dbReference type="GO" id="GO:0008270">
    <property type="term" value="F:zinc ion binding"/>
    <property type="evidence" value="ECO:0007669"/>
    <property type="project" value="TreeGrafter"/>
</dbReference>
<dbReference type="GO" id="GO:0006892">
    <property type="term" value="P:post-Golgi vesicle-mediated transport"/>
    <property type="evidence" value="ECO:0007669"/>
    <property type="project" value="TreeGrafter"/>
</dbReference>
<dbReference type="FunFam" id="2.170.150.10:FF:000005">
    <property type="entry name" value="Guanine nucleotide exchange factor MSS4"/>
    <property type="match status" value="1"/>
</dbReference>
<dbReference type="PANTHER" id="PTHR13276">
    <property type="entry name" value="GUANINE NUCLEOTIDE EXCHANGE FACTOR MSS4"/>
    <property type="match status" value="1"/>
</dbReference>
<evidence type="ECO:0000256" key="3">
    <source>
        <dbReference type="ARBA" id="ARBA00022927"/>
    </source>
</evidence>
<keyword evidence="1" id="KW-0813">Transport</keyword>
<dbReference type="Pfam" id="PF04421">
    <property type="entry name" value="Mss4"/>
    <property type="match status" value="1"/>
</dbReference>
<dbReference type="PROSITE" id="PS51796">
    <property type="entry name" value="MSS4"/>
    <property type="match status" value="1"/>
</dbReference>
<dbReference type="SUPFAM" id="SSF51316">
    <property type="entry name" value="Mss4-like"/>
    <property type="match status" value="1"/>
</dbReference>
<keyword evidence="5" id="KW-1185">Reference proteome</keyword>
<comment type="caution">
    <text evidence="4">The sequence shown here is derived from an EMBL/GenBank/DDBJ whole genome shotgun (WGS) entry which is preliminary data.</text>
</comment>